<dbReference type="RefSeq" id="XP_028543572.1">
    <property type="nucleotide sequence ID" value="XM_028687771.1"/>
</dbReference>
<gene>
    <name evidence="1" type="ORF">PGO_091830</name>
</gene>
<evidence type="ECO:0000313" key="2">
    <source>
        <dbReference type="Proteomes" id="UP000195521"/>
    </source>
</evidence>
<dbReference type="AlphaFoldDB" id="A0A1Y1JKN7"/>
<proteinExistence type="predicted"/>
<dbReference type="EMBL" id="BDQF01000010">
    <property type="protein sequence ID" value="GAW80983.1"/>
    <property type="molecule type" value="Genomic_DNA"/>
</dbReference>
<name>A0A1Y1JKN7_PLAGO</name>
<dbReference type="OMA" id="LCLNNFY"/>
<comment type="caution">
    <text evidence="1">The sequence shown here is derived from an EMBL/GenBank/DDBJ whole genome shotgun (WGS) entry which is preliminary data.</text>
</comment>
<dbReference type="Proteomes" id="UP000195521">
    <property type="component" value="Unassembled WGS sequence"/>
</dbReference>
<protein>
    <submittedName>
        <fullName evidence="1">Uncharacterized protein</fullName>
    </submittedName>
</protein>
<accession>A0A1Y1JKN7</accession>
<reference evidence="2" key="1">
    <citation type="submission" date="2017-04" db="EMBL/GenBank/DDBJ databases">
        <title>Plasmodium gonderi genome.</title>
        <authorList>
            <person name="Arisue N."/>
            <person name="Honma H."/>
            <person name="Kawai S."/>
            <person name="Tougan T."/>
            <person name="Tanabe K."/>
            <person name="Horii T."/>
        </authorList>
    </citation>
    <scope>NUCLEOTIDE SEQUENCE [LARGE SCALE GENOMIC DNA]</scope>
    <source>
        <strain evidence="2">ATCC 30045</strain>
    </source>
</reference>
<dbReference type="OrthoDB" id="375908at2759"/>
<keyword evidence="2" id="KW-1185">Reference proteome</keyword>
<dbReference type="GeneID" id="39747701"/>
<organism evidence="1 2">
    <name type="scientific">Plasmodium gonderi</name>
    <dbReference type="NCBI Taxonomy" id="77519"/>
    <lineage>
        <taxon>Eukaryota</taxon>
        <taxon>Sar</taxon>
        <taxon>Alveolata</taxon>
        <taxon>Apicomplexa</taxon>
        <taxon>Aconoidasida</taxon>
        <taxon>Haemosporida</taxon>
        <taxon>Plasmodiidae</taxon>
        <taxon>Plasmodium</taxon>
        <taxon>Plasmodium (Plasmodium)</taxon>
    </lineage>
</organism>
<sequence length="579" mass="68531">MVNNSVLFKSFVVGSPLGILLFNEIRRIKNLRDEEKLSKSLFIKNFQKGNITKEEENGNSYKTNKHIFEGLNSTHNDEEVLNYFYGKAWGYTTDYEIDQSLNTGDLVFIKHDLESVNFFRKVLLKLNRYIQYGSGNGNGNGNSSKVEDYDEVGIILKKHNISYIYMQNILNGKEKLIRYSHFLQKYKPSVLSLRRFITDDEHIKKELHKNIVQSIQKDQINKYHHSIFFNLLYNFYKQKIRHIHRNVASSPSLQQKKDCLCSDNNTMCKQISSYIDMNNLMNILKFRSFNLFFYFVAYLNEHAFKNNSSAREHEHVILQGISADIQKEGLKYDIPKIQNKNGLQFYEFPLNNSLTRFEFIKSDCEELKLDDRRVYSDDSTFGSKRGSIKRNIIESTRGDNFESSHPPHETIKEIEKFLTVLLENEYTLIDFTEYLNKVLQKGHKLSKSQEEESNQKVDNYDDAGNNRTHSNYFVNKINFYSEKIYTMFKKFIMPNSLSHSHSHVYEIYRNTSLLPSIKNYHPSPCFFLCLNNFYKPINEQNMQQDKFIVPKLSNLFHVRQEEPEKLQRYFYQFNRVPKS</sequence>
<evidence type="ECO:0000313" key="1">
    <source>
        <dbReference type="EMBL" id="GAW80983.1"/>
    </source>
</evidence>